<dbReference type="InterPro" id="IPR000322">
    <property type="entry name" value="Glyco_hydro_31_TIM"/>
</dbReference>
<dbReference type="RefSeq" id="WP_138789047.1">
    <property type="nucleotide sequence ID" value="NZ_JBHTGQ010000002.1"/>
</dbReference>
<dbReference type="CDD" id="cd06597">
    <property type="entry name" value="GH31_transferase_CtsY"/>
    <property type="match status" value="1"/>
</dbReference>
<dbReference type="InterPro" id="IPR051816">
    <property type="entry name" value="Glycosyl_Hydrolase_31"/>
</dbReference>
<evidence type="ECO:0000313" key="6">
    <source>
        <dbReference type="Proteomes" id="UP001596528"/>
    </source>
</evidence>
<dbReference type="InterPro" id="IPR006584">
    <property type="entry name" value="Cellulose-bd_IV"/>
</dbReference>
<dbReference type="SMART" id="SM00606">
    <property type="entry name" value="CBD_IV"/>
    <property type="match status" value="1"/>
</dbReference>
<dbReference type="Pfam" id="PF22681">
    <property type="entry name" value="Lmo2446-like_N"/>
    <property type="match status" value="1"/>
</dbReference>
<keyword evidence="2" id="KW-0732">Signal</keyword>
<reference evidence="6" key="1">
    <citation type="journal article" date="2019" name="Int. J. Syst. Evol. Microbiol.">
        <title>The Global Catalogue of Microorganisms (GCM) 10K type strain sequencing project: providing services to taxonomists for standard genome sequencing and annotation.</title>
        <authorList>
            <consortium name="The Broad Institute Genomics Platform"/>
            <consortium name="The Broad Institute Genome Sequencing Center for Infectious Disease"/>
            <person name="Wu L."/>
            <person name="Ma J."/>
        </authorList>
    </citation>
    <scope>NUCLEOTIDE SEQUENCE [LARGE SCALE GENOMIC DNA]</scope>
    <source>
        <strain evidence="6">JCM 18657</strain>
    </source>
</reference>
<dbReference type="InterPro" id="IPR011013">
    <property type="entry name" value="Gal_mutarotase_sf_dom"/>
</dbReference>
<keyword evidence="3" id="KW-0378">Hydrolase</keyword>
<dbReference type="InterPro" id="IPR048395">
    <property type="entry name" value="Glyco_hydro_31_C"/>
</dbReference>
<dbReference type="InterPro" id="IPR013783">
    <property type="entry name" value="Ig-like_fold"/>
</dbReference>
<dbReference type="InterPro" id="IPR008979">
    <property type="entry name" value="Galactose-bd-like_sf"/>
</dbReference>
<gene>
    <name evidence="5" type="ORF">ACFQWB_00945</name>
</gene>
<dbReference type="InterPro" id="IPR055242">
    <property type="entry name" value="Lmo2446-like_N"/>
</dbReference>
<dbReference type="Gene3D" id="3.20.20.80">
    <property type="entry name" value="Glycosidases"/>
    <property type="match status" value="1"/>
</dbReference>
<evidence type="ECO:0000313" key="5">
    <source>
        <dbReference type="EMBL" id="MFC7748512.1"/>
    </source>
</evidence>
<feature type="domain" description="CBM6" evidence="4">
    <location>
        <begin position="963"/>
        <end position="1086"/>
    </location>
</feature>
<protein>
    <submittedName>
        <fullName evidence="5">TIM-barrel domain-containing protein</fullName>
    </submittedName>
</protein>
<dbReference type="InterPro" id="IPR025887">
    <property type="entry name" value="Glyco_hydro_31_N_dom"/>
</dbReference>
<dbReference type="Gene3D" id="2.60.40.1760">
    <property type="entry name" value="glycosyl hydrolase (family 31)"/>
    <property type="match status" value="1"/>
</dbReference>
<evidence type="ECO:0000259" key="4">
    <source>
        <dbReference type="PROSITE" id="PS51175"/>
    </source>
</evidence>
<dbReference type="Proteomes" id="UP001596528">
    <property type="component" value="Unassembled WGS sequence"/>
</dbReference>
<name>A0ABW2UX82_9BACL</name>
<dbReference type="Gene3D" id="2.60.40.10">
    <property type="entry name" value="Immunoglobulins"/>
    <property type="match status" value="1"/>
</dbReference>
<dbReference type="Pfam" id="PF01055">
    <property type="entry name" value="Glyco_hydro_31_2nd"/>
    <property type="match status" value="1"/>
</dbReference>
<dbReference type="SUPFAM" id="SSF74650">
    <property type="entry name" value="Galactose mutarotase-like"/>
    <property type="match status" value="1"/>
</dbReference>
<dbReference type="EMBL" id="JBHTGQ010000002">
    <property type="protein sequence ID" value="MFC7748512.1"/>
    <property type="molecule type" value="Genomic_DNA"/>
</dbReference>
<comment type="similarity">
    <text evidence="1 3">Belongs to the glycosyl hydrolase 31 family.</text>
</comment>
<organism evidence="5 6">
    <name type="scientific">Paenibacillus thermoaerophilus</name>
    <dbReference type="NCBI Taxonomy" id="1215385"/>
    <lineage>
        <taxon>Bacteria</taxon>
        <taxon>Bacillati</taxon>
        <taxon>Bacillota</taxon>
        <taxon>Bacilli</taxon>
        <taxon>Bacillales</taxon>
        <taxon>Paenibacillaceae</taxon>
        <taxon>Paenibacillus</taxon>
    </lineage>
</organism>
<dbReference type="CDD" id="cd04083">
    <property type="entry name" value="CBM35_Lmo2446-like"/>
    <property type="match status" value="1"/>
</dbReference>
<proteinExistence type="inferred from homology"/>
<evidence type="ECO:0000256" key="2">
    <source>
        <dbReference type="ARBA" id="ARBA00022729"/>
    </source>
</evidence>
<dbReference type="InterPro" id="IPR005084">
    <property type="entry name" value="CBM6"/>
</dbReference>
<dbReference type="InterPro" id="IPR017853">
    <property type="entry name" value="GH"/>
</dbReference>
<accession>A0ABW2UX82</accession>
<evidence type="ECO:0000256" key="1">
    <source>
        <dbReference type="ARBA" id="ARBA00007806"/>
    </source>
</evidence>
<dbReference type="SUPFAM" id="SSF51011">
    <property type="entry name" value="Glycosyl hydrolase domain"/>
    <property type="match status" value="1"/>
</dbReference>
<comment type="caution">
    <text evidence="5">The sequence shown here is derived from an EMBL/GenBank/DDBJ whole genome shotgun (WGS) entry which is preliminary data.</text>
</comment>
<sequence>MKRLKANAAQLLIALLVLFVIAPNVYAIDGVWHKPTGIDDLYTVEQTERYPRDPTAGDNVYIKLTTWPIEPGQATWVTWTKNGAAQPVINGVWKYNSGNNSYWEVPLGSFNKGDVVQYTVHANQNGANEKTIGPFSFTVTGWEHVASVTGLTNHSNRIELRVTSNTGSTAPRINIAFTDADVFRMQLSPTGTGAMATGQSIYTVADNGSHYLISTSKLKIRIDKNPFKTSVYKPDGTTLIARQYDSTVNRNMAWLSNGSSYITKVEDHFYTPANEQFYGFGERYNNFQKRGREVETYVYNQYRNQNERTYMAIPFFVNTNGYGIYVNSTYYSKFKLATERPDMYSFTADTGGSASSMLDYYFIYGNDLKDVVSNYTDITGKPAMLPKWAFGLWMSANEWDRQSEVTSAINNAAANGIPATAIVLEQWSDENTFYIFNDATYTPKPGGQAFTYNDFAFSGRWPNPKAMADQIHNNGMKLIMWQVPIQKWTDYAYQQKDNDEAYMIAQGYAVGDGQGGQYRLPQDSWFGNSLLLDFTNPAARNWWMSKRAYLFDGVGIDGFKTDGGEMVWGRDLTFFNGKKGDEMRNQYPNEYVGAYNAYAKSKKSDAVSFSRSGTQGAQKYQIYWAGDQDSSFEAFRQAIHAGLTSNISGVPFWSWDLAGFTGSFPTAELYKRSAAMAAFSPIMQFHSEKANPSPSEERSPWNVAARTGDSTVIPTFRKFVNTRMNLLPYIYSEAKKSSDTGIPMMRSMAMEYPGDTNTHGLVYQYMFGDNLLVAPIVNEGETTKSIYLPEGEWIDFWWGAQRPGNRTINYYAGVDDLPVFVKAGSILPMNLNANYELGGAIGNSMTVYDNLSFRIYPKGNTSYQWYDDIGGGVRTVSSNEQFGLDQVTVTVPPIQTKSTLQVFVTKPSSVTVNGNALTAYTSLGDLAGSAQGWYYDSVQKLAYVKLASGTGNRTVVLNGVDKPEYEAEFGTLSQVTTNNNHAGYTGTGFVDGFEASGDAVEFDVYVPAGGNYTLDIRYSAAAGNASRALYVNQAKMADVALPQTANWDTWGTVSRNVTLTAGHNVIQLKFDSGNALGINLDHIRIRL</sequence>
<dbReference type="Pfam" id="PF13802">
    <property type="entry name" value="Gal_mutarotas_2"/>
    <property type="match status" value="1"/>
</dbReference>
<keyword evidence="6" id="KW-1185">Reference proteome</keyword>
<dbReference type="Pfam" id="PF21365">
    <property type="entry name" value="Glyco_hydro_31_3rd"/>
    <property type="match status" value="1"/>
</dbReference>
<dbReference type="PANTHER" id="PTHR43863">
    <property type="entry name" value="HYDROLASE, PUTATIVE (AFU_ORTHOLOGUE AFUA_1G03140)-RELATED"/>
    <property type="match status" value="1"/>
</dbReference>
<dbReference type="InterPro" id="IPR013780">
    <property type="entry name" value="Glyco_hydro_b"/>
</dbReference>
<dbReference type="Gene3D" id="2.60.40.1180">
    <property type="entry name" value="Golgi alpha-mannosidase II"/>
    <property type="match status" value="2"/>
</dbReference>
<dbReference type="CDD" id="cd14752">
    <property type="entry name" value="GH31_N"/>
    <property type="match status" value="1"/>
</dbReference>
<dbReference type="PANTHER" id="PTHR43863:SF2">
    <property type="entry name" value="MALTASE-GLUCOAMYLASE"/>
    <property type="match status" value="1"/>
</dbReference>
<dbReference type="SUPFAM" id="SSF49785">
    <property type="entry name" value="Galactose-binding domain-like"/>
    <property type="match status" value="1"/>
</dbReference>
<dbReference type="Gene3D" id="2.60.120.260">
    <property type="entry name" value="Galactose-binding domain-like"/>
    <property type="match status" value="1"/>
</dbReference>
<keyword evidence="3" id="KW-0326">Glycosidase</keyword>
<dbReference type="PROSITE" id="PS51175">
    <property type="entry name" value="CBM6"/>
    <property type="match status" value="1"/>
</dbReference>
<evidence type="ECO:0000256" key="3">
    <source>
        <dbReference type="RuleBase" id="RU361185"/>
    </source>
</evidence>
<dbReference type="Pfam" id="PF16990">
    <property type="entry name" value="CBM_35"/>
    <property type="match status" value="1"/>
</dbReference>
<dbReference type="SUPFAM" id="SSF51445">
    <property type="entry name" value="(Trans)glycosidases"/>
    <property type="match status" value="1"/>
</dbReference>